<proteinExistence type="predicted"/>
<dbReference type="AlphaFoldDB" id="X1D0A3"/>
<reference evidence="1" key="1">
    <citation type="journal article" date="2014" name="Front. Microbiol.">
        <title>High frequency of phylogenetically diverse reductive dehalogenase-homologous genes in deep subseafloor sedimentary metagenomes.</title>
        <authorList>
            <person name="Kawai M."/>
            <person name="Futagami T."/>
            <person name="Toyoda A."/>
            <person name="Takaki Y."/>
            <person name="Nishi S."/>
            <person name="Hori S."/>
            <person name="Arai W."/>
            <person name="Tsubouchi T."/>
            <person name="Morono Y."/>
            <person name="Uchiyama I."/>
            <person name="Ito T."/>
            <person name="Fujiyama A."/>
            <person name="Inagaki F."/>
            <person name="Takami H."/>
        </authorList>
    </citation>
    <scope>NUCLEOTIDE SEQUENCE</scope>
    <source>
        <strain evidence="1">Expedition CK06-06</strain>
    </source>
</reference>
<feature type="non-terminal residue" evidence="1">
    <location>
        <position position="265"/>
    </location>
</feature>
<accession>X1D0A3</accession>
<dbReference type="Gene3D" id="3.40.50.300">
    <property type="entry name" value="P-loop containing nucleotide triphosphate hydrolases"/>
    <property type="match status" value="1"/>
</dbReference>
<gene>
    <name evidence="1" type="ORF">S01H4_52649</name>
</gene>
<dbReference type="InterPro" id="IPR027417">
    <property type="entry name" value="P-loop_NTPase"/>
</dbReference>
<sequence>RFDLFCNISKPDKHTQLWIAENERKQDNEGLLKDIAEYLELDDYMIPTFITDVRKRIYYILQNYFLRAKELYRNAEVKEEFREYIRQFYEQAIRSGLDVSNDGIDITQRSKNTCYRVLKAMACLRLDDNVNEWDFDYFKLRGVNLITVFRNSKYFAKEFIDLDGIFIKTISDMFEFKQNPISVEDHISYMRDYILRNSFKYTLEEKEIPEDFEGLQKLEKILPAEKSLNRNYQYRKLLLANKEKMLEEYGIEIMRIKKKTHYVKN</sequence>
<protein>
    <submittedName>
        <fullName evidence="1">Uncharacterized protein</fullName>
    </submittedName>
</protein>
<comment type="caution">
    <text evidence="1">The sequence shown here is derived from an EMBL/GenBank/DDBJ whole genome shotgun (WGS) entry which is preliminary data.</text>
</comment>
<organism evidence="1">
    <name type="scientific">marine sediment metagenome</name>
    <dbReference type="NCBI Taxonomy" id="412755"/>
    <lineage>
        <taxon>unclassified sequences</taxon>
        <taxon>metagenomes</taxon>
        <taxon>ecological metagenomes</taxon>
    </lineage>
</organism>
<evidence type="ECO:0000313" key="1">
    <source>
        <dbReference type="EMBL" id="GAH14246.1"/>
    </source>
</evidence>
<feature type="non-terminal residue" evidence="1">
    <location>
        <position position="1"/>
    </location>
</feature>
<dbReference type="EMBL" id="BART01030106">
    <property type="protein sequence ID" value="GAH14246.1"/>
    <property type="molecule type" value="Genomic_DNA"/>
</dbReference>
<name>X1D0A3_9ZZZZ</name>